<keyword evidence="5 8" id="KW-1015">Disulfide bond</keyword>
<evidence type="ECO:0000313" key="15">
    <source>
        <dbReference type="Proteomes" id="UP001642483"/>
    </source>
</evidence>
<keyword evidence="2 10" id="KW-0732">Signal</keyword>
<feature type="disulfide bond" evidence="8">
    <location>
        <begin position="391"/>
        <end position="403"/>
    </location>
</feature>
<keyword evidence="6" id="KW-0325">Glycoprotein</keyword>
<evidence type="ECO:0000259" key="11">
    <source>
        <dbReference type="PROSITE" id="PS50027"/>
    </source>
</evidence>
<dbReference type="PROSITE" id="PS51115">
    <property type="entry name" value="LAMININ_IVA"/>
    <property type="match status" value="1"/>
</dbReference>
<feature type="domain" description="Laminin EGF-like" evidence="11">
    <location>
        <begin position="989"/>
        <end position="1034"/>
    </location>
</feature>
<feature type="signal peptide" evidence="10">
    <location>
        <begin position="1"/>
        <end position="30"/>
    </location>
</feature>
<protein>
    <recommendedName>
        <fullName evidence="16">Laminin subunit gamma-1</fullName>
    </recommendedName>
</protein>
<feature type="disulfide bond" evidence="8">
    <location>
        <begin position="460"/>
        <end position="469"/>
    </location>
</feature>
<feature type="domain" description="Laminin EGF-like" evidence="11">
    <location>
        <begin position="835"/>
        <end position="890"/>
    </location>
</feature>
<keyword evidence="9" id="KW-0175">Coiled coil</keyword>
<feature type="disulfide bond" evidence="8">
    <location>
        <begin position="1009"/>
        <end position="1018"/>
    </location>
</feature>
<evidence type="ECO:0000256" key="4">
    <source>
        <dbReference type="ARBA" id="ARBA00022869"/>
    </source>
</evidence>
<feature type="domain" description="Laminin EGF-like" evidence="11">
    <location>
        <begin position="891"/>
        <end position="940"/>
    </location>
</feature>
<dbReference type="SMART" id="SM00181">
    <property type="entry name" value="EGF"/>
    <property type="match status" value="6"/>
</dbReference>
<dbReference type="PANTHER" id="PTHR10574:SF435">
    <property type="entry name" value="LAMININ SUBUNIT GAMMA-1"/>
    <property type="match status" value="1"/>
</dbReference>
<dbReference type="InterPro" id="IPR002049">
    <property type="entry name" value="LE_dom"/>
</dbReference>
<feature type="domain" description="Laminin N-terminal" evidence="13">
    <location>
        <begin position="41"/>
        <end position="279"/>
    </location>
</feature>
<dbReference type="Pfam" id="PF00055">
    <property type="entry name" value="Laminin_N"/>
    <property type="match status" value="1"/>
</dbReference>
<evidence type="ECO:0000256" key="5">
    <source>
        <dbReference type="ARBA" id="ARBA00023157"/>
    </source>
</evidence>
<dbReference type="SUPFAM" id="SSF57196">
    <property type="entry name" value="EGF/Laminin"/>
    <property type="match status" value="10"/>
</dbReference>
<dbReference type="PROSITE" id="PS50027">
    <property type="entry name" value="EGF_LAM_2"/>
    <property type="match status" value="7"/>
</dbReference>
<accession>A0ABP0GGG3</accession>
<feature type="chain" id="PRO_5045823802" description="Laminin subunit gamma-1" evidence="10">
    <location>
        <begin position="31"/>
        <end position="1627"/>
    </location>
</feature>
<keyword evidence="4" id="KW-0964">Secreted</keyword>
<keyword evidence="7 8" id="KW-0424">Laminin EGF-like domain</keyword>
<dbReference type="PROSITE" id="PS01248">
    <property type="entry name" value="EGF_LAM_1"/>
    <property type="match status" value="4"/>
</dbReference>
<evidence type="ECO:0000313" key="14">
    <source>
        <dbReference type="EMBL" id="CAK8690685.1"/>
    </source>
</evidence>
<dbReference type="CDD" id="cd00055">
    <property type="entry name" value="EGF_Lam"/>
    <property type="match status" value="9"/>
</dbReference>
<dbReference type="InterPro" id="IPR008211">
    <property type="entry name" value="Laminin_N"/>
</dbReference>
<dbReference type="SMART" id="SM00180">
    <property type="entry name" value="EGF_Lam"/>
    <property type="match status" value="10"/>
</dbReference>
<feature type="coiled-coil region" evidence="9">
    <location>
        <begin position="1395"/>
        <end position="1429"/>
    </location>
</feature>
<sequence>MAKRKHCMRSRHIFSALVVVLSSFNAICSARMDQCYLRDHKSQRCLPPFVNVAFGKTVVATNTCGTPAEEYCLQTGVTGVTTSCHVCDNGDPSESHDPSFLTDETSDDLETWWQSSTMLEDVQYPNVVNLTLDLNKAFDITYVKLKFHTSRPESFAIYRKKCEECDWQPFQYYSGSCFTTYGIDNREIVTVENEQKALCTDEFSDISPLTGGNVAFSTLESRPSAYNFDRSPVLQDWVKAVAIRISLNRINTFGDEVFRDPKVLKSYYYAISDFNVGGRCSCNGHASECYLSATNILQCRCEHNTAGRDCERCADFYNDRPWSRSTGENPGECQACDCNGMSDTCYFDAELYRQTGHGGHCTNCRDNTDGPHCEFCLPYHYRDSANRCMSCECNSIGANSQQCNEDGQCTCKPGVGGPRCDQCLSGYYGLSEAGCFPCACSAEGSVEGSVCDAETGNCVCKLNVEGRNCDKCKLGTMNLQASNPYGCTSCFCYGHSASCEVAEGFTVAYVLSEFNTDSDGWQGLDRYQDPEAVSYTGDAISMAPDNFYMSYFNAPDKFIGMQRFSYNQFLEFDLWTRPKSGDDLGSGLVASDAGGPIIPARDDLVLEGGGIRVVASITDQVYHPLPNGDRQVYRVRLHEAAGFYPRVSAFEFQKMLNNLTRISIRSTYGEELAGYLDNVQLATVERDGAGPRADWVEQCDPIPGHIGQFADQCAPGYTRDPPNGGLFAPCVPCNCNGHSDTCDPDTGICECEHNTMGDHCELCADGYYFNGDESRRGTPQECQPCPCPENSACALLNDGSIVCTNCPPGHAGQQCEICMDGWFGRPRGDAPCQKCMCNGNIDANAIMNCNRTTGECLKCIHNTTGFYCDQCLPGYFGKAVTNNPAERCRLCDCNSMGSRHLTACSQGGGQCDCLPNVEGRQCDQCRKGFWNLESGEGCEACNCNQLGSSTGECDEGSGQCDCLPGVGGQRCDRCLPNYYGLSRDGCTECECNPDGSETLQCGGDGQCKCKDGVFGVKCDKCQENYFDLANGCVECPACYGLVQDAVATHRNELARLEDLTDNIGDQPSMDTQGNQDFLDSLSDLNKTVHELYDEAMKNQDQQERLADQVDQVQLQLDELLIKLTDVVNKVEECAASVQKAEEKNAASMDDTENIRDSLATAQAKLDQAMDDLIQARMIADDSLSKEDNMSRIAQEAETLANRHQMMAEEITDTAQNAYDTSRRAQESIQDAIDVLENLMYTLDDMVESETKIPAARKLREDLLNQSSVVRNNAETAKNESTDLFNAAGKLNVPSVDTEDMNTRAQNIINEADELMPRIEQMETEYKDNYKDLEADVDKAKQSLDLVIPAQQTTDILMAQVDAAKARGLEVVRMANETYNAVLATKSTFEGFDEQINASREEAEQAMANADAIEDKITQANEMTEQTRNALGTARSVATQASGRAMQALDNAEEIQDNAGRILTDAERSHEKANEISSDVSNLEDDLEKTENALNNAEDAVASETAAVEEVIASATSASNKAAATKTKVNNILEQLQLLLDRINSMVDVDEDEIAGLEQQLEVLQNQVEEAGVGDTISTLEAGVAKQQEILRKYDASIAIIEKDIENLRQIEGAIPDKCSIKKGVELP</sequence>
<dbReference type="InterPro" id="IPR000034">
    <property type="entry name" value="Laminin_IV"/>
</dbReference>
<evidence type="ECO:0000256" key="1">
    <source>
        <dbReference type="ARBA" id="ARBA00004302"/>
    </source>
</evidence>
<dbReference type="SMART" id="SM00281">
    <property type="entry name" value="LamB"/>
    <property type="match status" value="1"/>
</dbReference>
<evidence type="ECO:0000259" key="13">
    <source>
        <dbReference type="PROSITE" id="PS51117"/>
    </source>
</evidence>
<dbReference type="Pfam" id="PF00053">
    <property type="entry name" value="EGF_laminin"/>
    <property type="match status" value="10"/>
</dbReference>
<feature type="coiled-coil region" evidence="9">
    <location>
        <begin position="1532"/>
        <end position="1610"/>
    </location>
</feature>
<dbReference type="Proteomes" id="UP001642483">
    <property type="component" value="Unassembled WGS sequence"/>
</dbReference>
<keyword evidence="4" id="KW-0084">Basement membrane</keyword>
<keyword evidence="3" id="KW-0677">Repeat</keyword>
<name>A0ABP0GGG3_CLALP</name>
<keyword evidence="4" id="KW-0272">Extracellular matrix</keyword>
<dbReference type="PROSITE" id="PS51117">
    <property type="entry name" value="LAMININ_NTER"/>
    <property type="match status" value="1"/>
</dbReference>
<feature type="domain" description="Laminin EGF-like" evidence="11">
    <location>
        <begin position="941"/>
        <end position="988"/>
    </location>
</feature>
<keyword evidence="15" id="KW-1185">Reference proteome</keyword>
<feature type="disulfide bond" evidence="8">
    <location>
        <begin position="941"/>
        <end position="953"/>
    </location>
</feature>
<feature type="domain" description="Laminin EGF-like" evidence="11">
    <location>
        <begin position="733"/>
        <end position="784"/>
    </location>
</feature>
<dbReference type="EMBL" id="CAWYQH010000119">
    <property type="protein sequence ID" value="CAK8690685.1"/>
    <property type="molecule type" value="Genomic_DNA"/>
</dbReference>
<comment type="caution">
    <text evidence="14">The sequence shown here is derived from an EMBL/GenBank/DDBJ whole genome shotgun (WGS) entry which is preliminary data.</text>
</comment>
<dbReference type="SMART" id="SM00136">
    <property type="entry name" value="LamNT"/>
    <property type="match status" value="1"/>
</dbReference>
<gene>
    <name evidence="14" type="ORF">CVLEPA_LOCUS23270</name>
</gene>
<evidence type="ECO:0000256" key="3">
    <source>
        <dbReference type="ARBA" id="ARBA00022737"/>
    </source>
</evidence>
<feature type="domain" description="Laminin EGF-like" evidence="11">
    <location>
        <begin position="438"/>
        <end position="489"/>
    </location>
</feature>
<dbReference type="SUPFAM" id="SSF57997">
    <property type="entry name" value="Tropomyosin"/>
    <property type="match status" value="1"/>
</dbReference>
<organism evidence="14 15">
    <name type="scientific">Clavelina lepadiformis</name>
    <name type="common">Light-bulb sea squirt</name>
    <name type="synonym">Ascidia lepadiformis</name>
    <dbReference type="NCBI Taxonomy" id="159417"/>
    <lineage>
        <taxon>Eukaryota</taxon>
        <taxon>Metazoa</taxon>
        <taxon>Chordata</taxon>
        <taxon>Tunicata</taxon>
        <taxon>Ascidiacea</taxon>
        <taxon>Aplousobranchia</taxon>
        <taxon>Clavelinidae</taxon>
        <taxon>Clavelina</taxon>
    </lineage>
</organism>
<evidence type="ECO:0000256" key="7">
    <source>
        <dbReference type="ARBA" id="ARBA00023292"/>
    </source>
</evidence>
<feature type="domain" description="Laminin EGF-like" evidence="11">
    <location>
        <begin position="391"/>
        <end position="437"/>
    </location>
</feature>
<dbReference type="PRINTS" id="PR00011">
    <property type="entry name" value="EGFLAMININ"/>
</dbReference>
<feature type="disulfide bond" evidence="8">
    <location>
        <begin position="943"/>
        <end position="960"/>
    </location>
</feature>
<comment type="subcellular location">
    <subcellularLocation>
        <location evidence="1">Secreted</location>
        <location evidence="1">Extracellular space</location>
        <location evidence="1">Extracellular matrix</location>
        <location evidence="1">Basement membrane</location>
    </subcellularLocation>
</comment>
<comment type="caution">
    <text evidence="8">Lacks conserved residue(s) required for the propagation of feature annotation.</text>
</comment>
<evidence type="ECO:0000256" key="2">
    <source>
        <dbReference type="ARBA" id="ARBA00022729"/>
    </source>
</evidence>
<dbReference type="PANTHER" id="PTHR10574">
    <property type="entry name" value="NETRIN/LAMININ-RELATED"/>
    <property type="match status" value="1"/>
</dbReference>
<reference evidence="14 15" key="1">
    <citation type="submission" date="2024-02" db="EMBL/GenBank/DDBJ databases">
        <authorList>
            <person name="Daric V."/>
            <person name="Darras S."/>
        </authorList>
    </citation>
    <scope>NUCLEOTIDE SEQUENCE [LARGE SCALE GENOMIC DNA]</scope>
</reference>
<feature type="disulfide bond" evidence="8">
    <location>
        <begin position="962"/>
        <end position="971"/>
    </location>
</feature>
<feature type="disulfide bond" evidence="8">
    <location>
        <begin position="989"/>
        <end position="1001"/>
    </location>
</feature>
<evidence type="ECO:0000256" key="10">
    <source>
        <dbReference type="SAM" id="SignalP"/>
    </source>
</evidence>
<feature type="disulfide bond" evidence="8">
    <location>
        <begin position="751"/>
        <end position="760"/>
    </location>
</feature>
<feature type="domain" description="Laminin IV type A" evidence="12">
    <location>
        <begin position="516"/>
        <end position="698"/>
    </location>
</feature>
<dbReference type="Pfam" id="PF00052">
    <property type="entry name" value="Laminin_B"/>
    <property type="match status" value="1"/>
</dbReference>
<evidence type="ECO:0008006" key="16">
    <source>
        <dbReference type="Google" id="ProtNLM"/>
    </source>
</evidence>
<dbReference type="InterPro" id="IPR000742">
    <property type="entry name" value="EGF"/>
</dbReference>
<proteinExistence type="predicted"/>
<feature type="coiled-coil region" evidence="9">
    <location>
        <begin position="1465"/>
        <end position="1506"/>
    </location>
</feature>
<feature type="disulfide bond" evidence="8">
    <location>
        <begin position="913"/>
        <end position="922"/>
    </location>
</feature>
<feature type="disulfide bond" evidence="8">
    <location>
        <begin position="411"/>
        <end position="420"/>
    </location>
</feature>
<dbReference type="Gene3D" id="2.60.120.260">
    <property type="entry name" value="Galactose-binding domain-like"/>
    <property type="match status" value="1"/>
</dbReference>
<evidence type="ECO:0000256" key="9">
    <source>
        <dbReference type="SAM" id="Coils"/>
    </source>
</evidence>
<evidence type="ECO:0000256" key="8">
    <source>
        <dbReference type="PROSITE-ProRule" id="PRU00460"/>
    </source>
</evidence>
<feature type="disulfide bond" evidence="8">
    <location>
        <begin position="859"/>
        <end position="868"/>
    </location>
</feature>
<evidence type="ECO:0000259" key="12">
    <source>
        <dbReference type="PROSITE" id="PS51115"/>
    </source>
</evidence>
<evidence type="ECO:0000256" key="6">
    <source>
        <dbReference type="ARBA" id="ARBA00023180"/>
    </source>
</evidence>
<dbReference type="Gene3D" id="2.10.25.10">
    <property type="entry name" value="Laminin"/>
    <property type="match status" value="9"/>
</dbReference>
<dbReference type="InterPro" id="IPR050440">
    <property type="entry name" value="Laminin/Netrin_ECM"/>
</dbReference>